<protein>
    <recommendedName>
        <fullName evidence="5">Phosphoglycerate mutase (2,3-diphosphoglycerate-dependent)</fullName>
    </recommendedName>
</protein>
<name>A0A6T7X2M7_9EUKA</name>
<feature type="compositionally biased region" description="Polar residues" evidence="3">
    <location>
        <begin position="239"/>
        <end position="251"/>
    </location>
</feature>
<dbReference type="InterPro" id="IPR013078">
    <property type="entry name" value="His_Pase_superF_clade-1"/>
</dbReference>
<dbReference type="GO" id="GO:0005737">
    <property type="term" value="C:cytoplasm"/>
    <property type="evidence" value="ECO:0007669"/>
    <property type="project" value="TreeGrafter"/>
</dbReference>
<dbReference type="PANTHER" id="PTHR48100">
    <property type="entry name" value="BROAD-SPECIFICITY PHOSPHATASE YOR283W-RELATED"/>
    <property type="match status" value="1"/>
</dbReference>
<evidence type="ECO:0008006" key="5">
    <source>
        <dbReference type="Google" id="ProtNLM"/>
    </source>
</evidence>
<evidence type="ECO:0000313" key="4">
    <source>
        <dbReference type="EMBL" id="CAE2196714.1"/>
    </source>
</evidence>
<dbReference type="GO" id="GO:0016791">
    <property type="term" value="F:phosphatase activity"/>
    <property type="evidence" value="ECO:0007669"/>
    <property type="project" value="TreeGrafter"/>
</dbReference>
<feature type="region of interest" description="Disordered" evidence="3">
    <location>
        <begin position="229"/>
        <end position="251"/>
    </location>
</feature>
<sequence length="251" mass="27015">MPSQTLYLVRHGESTANHAVKNGVSSAYLLTDAALTESGENQARAISTAVALEGQPRPELLLVSPLRRTMQTAVLGFGEAVPHLLRPDIQETGNTPADRGDPKLGAALVREHGWASYAESYAALPAEWAVKGAGWKASARRRFQALLEFVAGRAERSIAIVAHHDFFCAFLGASFALGEVRRYTLHDGQLLLSSGEPAVSPIVDPPQRCLWFLASQRKRAALHDMKHELNATPAPRTPPQTGVSAQSPSAL</sequence>
<dbReference type="CDD" id="cd07067">
    <property type="entry name" value="HP_PGM_like"/>
    <property type="match status" value="1"/>
</dbReference>
<reference evidence="4" key="1">
    <citation type="submission" date="2021-01" db="EMBL/GenBank/DDBJ databases">
        <authorList>
            <person name="Corre E."/>
            <person name="Pelletier E."/>
            <person name="Niang G."/>
            <person name="Scheremetjew M."/>
            <person name="Finn R."/>
            <person name="Kale V."/>
            <person name="Holt S."/>
            <person name="Cochrane G."/>
            <person name="Meng A."/>
            <person name="Brown T."/>
            <person name="Cohen L."/>
        </authorList>
    </citation>
    <scope>NUCLEOTIDE SEQUENCE</scope>
    <source>
        <strain evidence="4">UIO037</strain>
    </source>
</reference>
<dbReference type="EMBL" id="HBKO01004156">
    <property type="protein sequence ID" value="CAE2196714.1"/>
    <property type="molecule type" value="Transcribed_RNA"/>
</dbReference>
<dbReference type="AlphaFoldDB" id="A0A6T7X2M7"/>
<dbReference type="InterPro" id="IPR029033">
    <property type="entry name" value="His_PPase_superfam"/>
</dbReference>
<evidence type="ECO:0000256" key="3">
    <source>
        <dbReference type="SAM" id="MobiDB-lite"/>
    </source>
</evidence>
<evidence type="ECO:0000256" key="1">
    <source>
        <dbReference type="ARBA" id="ARBA00023152"/>
    </source>
</evidence>
<dbReference type="InterPro" id="IPR050275">
    <property type="entry name" value="PGM_Phosphatase"/>
</dbReference>
<dbReference type="SMART" id="SM00855">
    <property type="entry name" value="PGAM"/>
    <property type="match status" value="1"/>
</dbReference>
<dbReference type="Pfam" id="PF00300">
    <property type="entry name" value="His_Phos_1"/>
    <property type="match status" value="1"/>
</dbReference>
<dbReference type="PANTHER" id="PTHR48100:SF1">
    <property type="entry name" value="HISTIDINE PHOSPHATASE FAMILY PROTEIN-RELATED"/>
    <property type="match status" value="1"/>
</dbReference>
<accession>A0A6T7X2M7</accession>
<dbReference type="PROSITE" id="PS00175">
    <property type="entry name" value="PG_MUTASE"/>
    <property type="match status" value="1"/>
</dbReference>
<keyword evidence="1" id="KW-0324">Glycolysis</keyword>
<evidence type="ECO:0000256" key="2">
    <source>
        <dbReference type="ARBA" id="ARBA00023235"/>
    </source>
</evidence>
<organism evidence="4">
    <name type="scientific">Prymnesium polylepis</name>
    <dbReference type="NCBI Taxonomy" id="72548"/>
    <lineage>
        <taxon>Eukaryota</taxon>
        <taxon>Haptista</taxon>
        <taxon>Haptophyta</taxon>
        <taxon>Prymnesiophyceae</taxon>
        <taxon>Prymnesiales</taxon>
        <taxon>Prymnesiaceae</taxon>
        <taxon>Prymnesium</taxon>
    </lineage>
</organism>
<dbReference type="Gene3D" id="3.40.50.1240">
    <property type="entry name" value="Phosphoglycerate mutase-like"/>
    <property type="match status" value="1"/>
</dbReference>
<dbReference type="SUPFAM" id="SSF53254">
    <property type="entry name" value="Phosphoglycerate mutase-like"/>
    <property type="match status" value="1"/>
</dbReference>
<dbReference type="InterPro" id="IPR001345">
    <property type="entry name" value="PG/BPGM_mutase_AS"/>
</dbReference>
<gene>
    <name evidence="4" type="ORF">CPOL0286_LOCUS2068</name>
</gene>
<proteinExistence type="predicted"/>
<keyword evidence="2" id="KW-0413">Isomerase</keyword>